<evidence type="ECO:0000256" key="4">
    <source>
        <dbReference type="SAM" id="MobiDB-lite"/>
    </source>
</evidence>
<dbReference type="HAMAP" id="MF_01077">
    <property type="entry name" value="RimP"/>
    <property type="match status" value="1"/>
</dbReference>
<evidence type="ECO:0000313" key="7">
    <source>
        <dbReference type="Proteomes" id="UP000282674"/>
    </source>
</evidence>
<comment type="function">
    <text evidence="3">Required for maturation of 30S ribosomal subunits.</text>
</comment>
<sequence>MSVESRGGSAHRGRADAAAPTGGPAAQAGARRPRDETAAELTRLLTPEVAAAGFDLEAVEVRPAGRRRLVKIVVDGDDGVSLDDVADLSQAASELLDASDVMGTAPYVLEVTSPGVDRPLTEARHWRRAAGRLVVAPLTDGEGGQIEGRVVSADEDGVVIDVTPTKGKSVKGRPVKPVRREFAYADLGPGHVQVEFRSDADTAGKDAKAGAGKDATDATDAADDLDDLNDLDMDAEIDADADEHGDGEPVDDLAGEAEETRSPAEPE</sequence>
<dbReference type="InterPro" id="IPR035956">
    <property type="entry name" value="RimP_N_sf"/>
</dbReference>
<keyword evidence="2 3" id="KW-0690">Ribosome biogenesis</keyword>
<comment type="subcellular location">
    <subcellularLocation>
        <location evidence="3">Cytoplasm</location>
    </subcellularLocation>
</comment>
<feature type="compositionally biased region" description="Acidic residues" evidence="4">
    <location>
        <begin position="220"/>
        <end position="241"/>
    </location>
</feature>
<dbReference type="AlphaFoldDB" id="A0A3M2M3N9"/>
<dbReference type="Gene3D" id="3.30.300.70">
    <property type="entry name" value="RimP-like superfamily, N-terminal"/>
    <property type="match status" value="1"/>
</dbReference>
<accession>A0A3M2M3N9</accession>
<feature type="region of interest" description="Disordered" evidence="4">
    <location>
        <begin position="1"/>
        <end position="41"/>
    </location>
</feature>
<organism evidence="6 7">
    <name type="scientific">Actinomadura harenae</name>
    <dbReference type="NCBI Taxonomy" id="2483351"/>
    <lineage>
        <taxon>Bacteria</taxon>
        <taxon>Bacillati</taxon>
        <taxon>Actinomycetota</taxon>
        <taxon>Actinomycetes</taxon>
        <taxon>Streptosporangiales</taxon>
        <taxon>Thermomonosporaceae</taxon>
        <taxon>Actinomadura</taxon>
    </lineage>
</organism>
<evidence type="ECO:0000256" key="2">
    <source>
        <dbReference type="ARBA" id="ARBA00022517"/>
    </source>
</evidence>
<dbReference type="OrthoDB" id="9805006at2"/>
<dbReference type="PANTHER" id="PTHR33867">
    <property type="entry name" value="RIBOSOME MATURATION FACTOR RIMP"/>
    <property type="match status" value="1"/>
</dbReference>
<dbReference type="GO" id="GO:0006412">
    <property type="term" value="P:translation"/>
    <property type="evidence" value="ECO:0007669"/>
    <property type="project" value="TreeGrafter"/>
</dbReference>
<dbReference type="PANTHER" id="PTHR33867:SF1">
    <property type="entry name" value="RIBOSOME MATURATION FACTOR RIMP"/>
    <property type="match status" value="1"/>
</dbReference>
<dbReference type="InterPro" id="IPR003728">
    <property type="entry name" value="Ribosome_maturation_RimP"/>
</dbReference>
<comment type="similarity">
    <text evidence="3">Belongs to the RimP family.</text>
</comment>
<dbReference type="CDD" id="cd01734">
    <property type="entry name" value="YlxS_C"/>
    <property type="match status" value="1"/>
</dbReference>
<keyword evidence="1 3" id="KW-0963">Cytoplasm</keyword>
<dbReference type="InterPro" id="IPR028989">
    <property type="entry name" value="RimP_N"/>
</dbReference>
<dbReference type="Proteomes" id="UP000282674">
    <property type="component" value="Unassembled WGS sequence"/>
</dbReference>
<gene>
    <name evidence="3 6" type="primary">rimP</name>
    <name evidence="6" type="ORF">EBO15_13965</name>
</gene>
<dbReference type="SUPFAM" id="SSF75420">
    <property type="entry name" value="YhbC-like, N-terminal domain"/>
    <property type="match status" value="1"/>
</dbReference>
<feature type="compositionally biased region" description="Basic and acidic residues" evidence="4">
    <location>
        <begin position="258"/>
        <end position="267"/>
    </location>
</feature>
<feature type="compositionally biased region" description="Acidic residues" evidence="4">
    <location>
        <begin position="248"/>
        <end position="257"/>
    </location>
</feature>
<name>A0A3M2M3N9_9ACTN</name>
<evidence type="ECO:0000259" key="5">
    <source>
        <dbReference type="Pfam" id="PF02576"/>
    </source>
</evidence>
<proteinExistence type="inferred from homology"/>
<evidence type="ECO:0000256" key="3">
    <source>
        <dbReference type="HAMAP-Rule" id="MF_01077"/>
    </source>
</evidence>
<feature type="domain" description="Ribosome maturation factor RimP N-terminal" evidence="5">
    <location>
        <begin position="45"/>
        <end position="117"/>
    </location>
</feature>
<dbReference type="EMBL" id="RFFG01000020">
    <property type="protein sequence ID" value="RMI44247.1"/>
    <property type="molecule type" value="Genomic_DNA"/>
</dbReference>
<feature type="compositionally biased region" description="Low complexity" evidence="4">
    <location>
        <begin position="16"/>
        <end position="30"/>
    </location>
</feature>
<evidence type="ECO:0000256" key="1">
    <source>
        <dbReference type="ARBA" id="ARBA00022490"/>
    </source>
</evidence>
<dbReference type="InterPro" id="IPR028998">
    <property type="entry name" value="RimP_C"/>
</dbReference>
<feature type="region of interest" description="Disordered" evidence="4">
    <location>
        <begin position="202"/>
        <end position="267"/>
    </location>
</feature>
<dbReference type="GO" id="GO:0000028">
    <property type="term" value="P:ribosomal small subunit assembly"/>
    <property type="evidence" value="ECO:0007669"/>
    <property type="project" value="TreeGrafter"/>
</dbReference>
<dbReference type="Pfam" id="PF02576">
    <property type="entry name" value="RimP_N"/>
    <property type="match status" value="1"/>
</dbReference>
<evidence type="ECO:0000313" key="6">
    <source>
        <dbReference type="EMBL" id="RMI44247.1"/>
    </source>
</evidence>
<protein>
    <recommendedName>
        <fullName evidence="3">Ribosome maturation factor RimP</fullName>
    </recommendedName>
</protein>
<comment type="caution">
    <text evidence="6">The sequence shown here is derived from an EMBL/GenBank/DDBJ whole genome shotgun (WGS) entry which is preliminary data.</text>
</comment>
<dbReference type="GO" id="GO:0005829">
    <property type="term" value="C:cytosol"/>
    <property type="evidence" value="ECO:0007669"/>
    <property type="project" value="TreeGrafter"/>
</dbReference>
<dbReference type="NCBIfam" id="NF000930">
    <property type="entry name" value="PRK00092.2-2"/>
    <property type="match status" value="1"/>
</dbReference>
<keyword evidence="7" id="KW-1185">Reference proteome</keyword>
<reference evidence="6 7" key="1">
    <citation type="submission" date="2018-10" db="EMBL/GenBank/DDBJ databases">
        <title>Isolation from soil.</title>
        <authorList>
            <person name="Hu J."/>
        </authorList>
    </citation>
    <scope>NUCLEOTIDE SEQUENCE [LARGE SCALE GENOMIC DNA]</scope>
    <source>
        <strain evidence="6 7">NEAU-Ht49</strain>
    </source>
</reference>